<dbReference type="SUPFAM" id="SSF49785">
    <property type="entry name" value="Galactose-binding domain-like"/>
    <property type="match status" value="1"/>
</dbReference>
<evidence type="ECO:0000313" key="2">
    <source>
        <dbReference type="EMBL" id="GAA5210901.1"/>
    </source>
</evidence>
<dbReference type="Gene3D" id="2.60.120.1060">
    <property type="entry name" value="NPCBM/NEW2 domain"/>
    <property type="match status" value="1"/>
</dbReference>
<dbReference type="InterPro" id="IPR038637">
    <property type="entry name" value="NPCBM_sf"/>
</dbReference>
<keyword evidence="3" id="KW-1185">Reference proteome</keyword>
<dbReference type="EMBL" id="BAABJR010000009">
    <property type="protein sequence ID" value="GAA5210901.1"/>
    <property type="molecule type" value="Genomic_DNA"/>
</dbReference>
<organism evidence="2 3">
    <name type="scientific">Streptomyces thinghirensis</name>
    <dbReference type="NCBI Taxonomy" id="551547"/>
    <lineage>
        <taxon>Bacteria</taxon>
        <taxon>Bacillati</taxon>
        <taxon>Actinomycetota</taxon>
        <taxon>Actinomycetes</taxon>
        <taxon>Kitasatosporales</taxon>
        <taxon>Streptomycetaceae</taxon>
        <taxon>Streptomyces</taxon>
    </lineage>
</organism>
<dbReference type="InterPro" id="IPR013222">
    <property type="entry name" value="Glyco_hyd_98_carb-bd"/>
</dbReference>
<evidence type="ECO:0000259" key="1">
    <source>
        <dbReference type="SMART" id="SM00776"/>
    </source>
</evidence>
<evidence type="ECO:0000313" key="3">
    <source>
        <dbReference type="Proteomes" id="UP001499878"/>
    </source>
</evidence>
<name>A0ABP9T4I8_9ACTN</name>
<accession>A0ABP9T4I8</accession>
<comment type="caution">
    <text evidence="2">The sequence shown here is derived from an EMBL/GenBank/DDBJ whole genome shotgun (WGS) entry which is preliminary data.</text>
</comment>
<feature type="domain" description="Glycosyl hydrolase family 98 putative carbohydrate-binding module" evidence="1">
    <location>
        <begin position="1"/>
        <end position="139"/>
    </location>
</feature>
<dbReference type="Pfam" id="PF08305">
    <property type="entry name" value="NPCBM"/>
    <property type="match status" value="1"/>
</dbReference>
<gene>
    <name evidence="2" type="ORF">GCM10023323_40360</name>
</gene>
<dbReference type="Proteomes" id="UP001499878">
    <property type="component" value="Unassembled WGS sequence"/>
</dbReference>
<reference evidence="3" key="1">
    <citation type="journal article" date="2019" name="Int. J. Syst. Evol. Microbiol.">
        <title>The Global Catalogue of Microorganisms (GCM) 10K type strain sequencing project: providing services to taxonomists for standard genome sequencing and annotation.</title>
        <authorList>
            <consortium name="The Broad Institute Genomics Platform"/>
            <consortium name="The Broad Institute Genome Sequencing Center for Infectious Disease"/>
            <person name="Wu L."/>
            <person name="Ma J."/>
        </authorList>
    </citation>
    <scope>NUCLEOTIDE SEQUENCE [LARGE SCALE GENOMIC DNA]</scope>
    <source>
        <strain evidence="3">JCM 18306</strain>
    </source>
</reference>
<sequence>MSDLVFTSYSGWGPVEHDTSNGKGGADGGHPITLNGTTYTKGLGAHALSAVTVHIGGNCTAFTANVGLDGETNGYGSVTFTLLADGEPVATTDILHTHQAALPLRANVTRGAKLELVVGHARDGNGSDHAGWTDAKIICTD</sequence>
<dbReference type="RefSeq" id="WP_345632259.1">
    <property type="nucleotide sequence ID" value="NZ_BAABJR010000009.1"/>
</dbReference>
<dbReference type="InterPro" id="IPR008979">
    <property type="entry name" value="Galactose-bd-like_sf"/>
</dbReference>
<protein>
    <recommendedName>
        <fullName evidence="1">Glycosyl hydrolase family 98 putative carbohydrate-binding module domain-containing protein</fullName>
    </recommendedName>
</protein>
<proteinExistence type="predicted"/>
<dbReference type="SMART" id="SM00776">
    <property type="entry name" value="NPCBM"/>
    <property type="match status" value="1"/>
</dbReference>